<evidence type="ECO:0000313" key="1">
    <source>
        <dbReference type="EMBL" id="KAK8881772.1"/>
    </source>
</evidence>
<evidence type="ECO:0000313" key="2">
    <source>
        <dbReference type="Proteomes" id="UP001470230"/>
    </source>
</evidence>
<reference evidence="1 2" key="1">
    <citation type="submission" date="2024-04" db="EMBL/GenBank/DDBJ databases">
        <title>Tritrichomonas musculus Genome.</title>
        <authorList>
            <person name="Alves-Ferreira E."/>
            <person name="Grigg M."/>
            <person name="Lorenzi H."/>
            <person name="Galac M."/>
        </authorList>
    </citation>
    <scope>NUCLEOTIDE SEQUENCE [LARGE SCALE GENOMIC DNA]</scope>
    <source>
        <strain evidence="1 2">EAF2021</strain>
    </source>
</reference>
<sequence>MIKLWCKKDYKTEVLTAVSVGFIEGPSNSPRKITLNEVEKADFFMLKDMNGNEIDEYIKDSGCDGSSGAVIVEYLLEKGFAKINGDLTVFQSLPISCINRMIDEIKNM</sequence>
<dbReference type="Gene3D" id="3.90.950.10">
    <property type="match status" value="1"/>
</dbReference>
<dbReference type="EMBL" id="JAPFFF010000009">
    <property type="protein sequence ID" value="KAK8881772.1"/>
    <property type="molecule type" value="Genomic_DNA"/>
</dbReference>
<comment type="caution">
    <text evidence="1">The sequence shown here is derived from an EMBL/GenBank/DDBJ whole genome shotgun (WGS) entry which is preliminary data.</text>
</comment>
<name>A0ABR2JSN6_9EUKA</name>
<dbReference type="InterPro" id="IPR029001">
    <property type="entry name" value="ITPase-like_fam"/>
</dbReference>
<gene>
    <name evidence="1" type="ORF">M9Y10_044408</name>
</gene>
<proteinExistence type="predicted"/>
<keyword evidence="2" id="KW-1185">Reference proteome</keyword>
<dbReference type="Proteomes" id="UP001470230">
    <property type="component" value="Unassembled WGS sequence"/>
</dbReference>
<protein>
    <submittedName>
        <fullName evidence="1">Uncharacterized protein</fullName>
    </submittedName>
</protein>
<organism evidence="1 2">
    <name type="scientific">Tritrichomonas musculus</name>
    <dbReference type="NCBI Taxonomy" id="1915356"/>
    <lineage>
        <taxon>Eukaryota</taxon>
        <taxon>Metamonada</taxon>
        <taxon>Parabasalia</taxon>
        <taxon>Tritrichomonadida</taxon>
        <taxon>Tritrichomonadidae</taxon>
        <taxon>Tritrichomonas</taxon>
    </lineage>
</organism>
<accession>A0ABR2JSN6</accession>